<sequence>MNNSELQAIRKLLMLDVREAAEEIGKVSVRTWQYWESGRSKVPVDIEVEMNTLLEVRLERMRAIDDQLSALPEGQKLRLPYCLSFEQYLTANLGSTKTLWRMDQGIAALYYTEGVAELY</sequence>
<name>A0ABV6SH05_AZOPA</name>
<dbReference type="SUPFAM" id="SSF47413">
    <property type="entry name" value="lambda repressor-like DNA-binding domains"/>
    <property type="match status" value="1"/>
</dbReference>
<evidence type="ECO:0000313" key="1">
    <source>
        <dbReference type="EMBL" id="MFC0708816.1"/>
    </source>
</evidence>
<dbReference type="InterPro" id="IPR027910">
    <property type="entry name" value="YdiL_sf"/>
</dbReference>
<dbReference type="EMBL" id="JBHLSS010000028">
    <property type="protein sequence ID" value="MFC0708816.1"/>
    <property type="molecule type" value="Genomic_DNA"/>
</dbReference>
<keyword evidence="2" id="KW-1185">Reference proteome</keyword>
<comment type="caution">
    <text evidence="1">The sequence shown here is derived from an EMBL/GenBank/DDBJ whole genome shotgun (WGS) entry which is preliminary data.</text>
</comment>
<dbReference type="InterPro" id="IPR015060">
    <property type="entry name" value="Aca2_YdiL-like"/>
</dbReference>
<protein>
    <submittedName>
        <fullName evidence="1">DUF1870 family protein</fullName>
    </submittedName>
</protein>
<organism evidence="1 2">
    <name type="scientific">Azorhizophilus paspali</name>
    <name type="common">Azotobacter paspali</name>
    <dbReference type="NCBI Taxonomy" id="69963"/>
    <lineage>
        <taxon>Bacteria</taxon>
        <taxon>Pseudomonadati</taxon>
        <taxon>Pseudomonadota</taxon>
        <taxon>Gammaproteobacteria</taxon>
        <taxon>Pseudomonadales</taxon>
        <taxon>Pseudomonadaceae</taxon>
        <taxon>Azorhizophilus</taxon>
    </lineage>
</organism>
<gene>
    <name evidence="1" type="ORF">ACFFGX_04145</name>
</gene>
<reference evidence="1 2" key="1">
    <citation type="submission" date="2024-09" db="EMBL/GenBank/DDBJ databases">
        <authorList>
            <person name="Sun Q."/>
            <person name="Mori K."/>
        </authorList>
    </citation>
    <scope>NUCLEOTIDE SEQUENCE [LARGE SCALE GENOMIC DNA]</scope>
    <source>
        <strain evidence="1 2">NCAIM B.01794</strain>
    </source>
</reference>
<dbReference type="RefSeq" id="WP_376943131.1">
    <property type="nucleotide sequence ID" value="NZ_JBHLSS010000028.1"/>
</dbReference>
<accession>A0ABV6SH05</accession>
<evidence type="ECO:0000313" key="2">
    <source>
        <dbReference type="Proteomes" id="UP001589891"/>
    </source>
</evidence>
<dbReference type="Proteomes" id="UP001589891">
    <property type="component" value="Unassembled WGS sequence"/>
</dbReference>
<proteinExistence type="predicted"/>
<dbReference type="InterPro" id="IPR010982">
    <property type="entry name" value="Lambda_DNA-bd_dom_sf"/>
</dbReference>
<dbReference type="Pfam" id="PF08965">
    <property type="entry name" value="Aca2_YdiL"/>
    <property type="match status" value="1"/>
</dbReference>
<dbReference type="Gene3D" id="1.10.3100.10">
    <property type="entry name" value="Putative cytoplasmic protein"/>
    <property type="match status" value="1"/>
</dbReference>